<protein>
    <submittedName>
        <fullName evidence="1">Uncharacterized protein</fullName>
    </submittedName>
</protein>
<dbReference type="InterPro" id="IPR027861">
    <property type="entry name" value="TMEM249"/>
</dbReference>
<gene>
    <name evidence="1" type="ORF">P5673_005842</name>
</gene>
<dbReference type="EMBL" id="JARQWQ010000009">
    <property type="protein sequence ID" value="KAK2569980.1"/>
    <property type="molecule type" value="Genomic_DNA"/>
</dbReference>
<dbReference type="Pfam" id="PF15158">
    <property type="entry name" value="TMEM249"/>
    <property type="match status" value="1"/>
</dbReference>
<reference evidence="1" key="2">
    <citation type="journal article" date="2023" name="Science">
        <title>Genomic signatures of disease resistance in endangered staghorn corals.</title>
        <authorList>
            <person name="Vollmer S.V."/>
            <person name="Selwyn J.D."/>
            <person name="Despard B.A."/>
            <person name="Roesel C.L."/>
        </authorList>
    </citation>
    <scope>NUCLEOTIDE SEQUENCE</scope>
    <source>
        <strain evidence="1">K2</strain>
    </source>
</reference>
<organism evidence="1 2">
    <name type="scientific">Acropora cervicornis</name>
    <name type="common">Staghorn coral</name>
    <dbReference type="NCBI Taxonomy" id="6130"/>
    <lineage>
        <taxon>Eukaryota</taxon>
        <taxon>Metazoa</taxon>
        <taxon>Cnidaria</taxon>
        <taxon>Anthozoa</taxon>
        <taxon>Hexacorallia</taxon>
        <taxon>Scleractinia</taxon>
        <taxon>Astrocoeniina</taxon>
        <taxon>Acroporidae</taxon>
        <taxon>Acropora</taxon>
    </lineage>
</organism>
<proteinExistence type="predicted"/>
<evidence type="ECO:0000313" key="2">
    <source>
        <dbReference type="Proteomes" id="UP001249851"/>
    </source>
</evidence>
<sequence>MGLLPNALKTLEILEKPEVIFKRRLKSNPFHPFNNIGGNSAGEMYYYVVLNGFHITEQKITSYTKNDKVC</sequence>
<dbReference type="AlphaFoldDB" id="A0AAD9QZH4"/>
<evidence type="ECO:0000313" key="1">
    <source>
        <dbReference type="EMBL" id="KAK2569980.1"/>
    </source>
</evidence>
<reference evidence="1" key="1">
    <citation type="journal article" date="2023" name="G3 (Bethesda)">
        <title>Whole genome assembly and annotation of the endangered Caribbean coral Acropora cervicornis.</title>
        <authorList>
            <person name="Selwyn J.D."/>
            <person name="Vollmer S.V."/>
        </authorList>
    </citation>
    <scope>NUCLEOTIDE SEQUENCE</scope>
    <source>
        <strain evidence="1">K2</strain>
    </source>
</reference>
<name>A0AAD9QZH4_ACRCE</name>
<comment type="caution">
    <text evidence="1">The sequence shown here is derived from an EMBL/GenBank/DDBJ whole genome shotgun (WGS) entry which is preliminary data.</text>
</comment>
<keyword evidence="2" id="KW-1185">Reference proteome</keyword>
<accession>A0AAD9QZH4</accession>
<dbReference type="Proteomes" id="UP001249851">
    <property type="component" value="Unassembled WGS sequence"/>
</dbReference>